<dbReference type="AlphaFoldDB" id="E5D2Q9"/>
<organism evidence="2">
    <name type="scientific">Ralstonia solanacearum</name>
    <name type="common">Pseudomonas solanacearum</name>
    <dbReference type="NCBI Taxonomy" id="305"/>
    <lineage>
        <taxon>Bacteria</taxon>
        <taxon>Pseudomonadati</taxon>
        <taxon>Pseudomonadota</taxon>
        <taxon>Betaproteobacteria</taxon>
        <taxon>Burkholderiales</taxon>
        <taxon>Burkholderiaceae</taxon>
        <taxon>Ralstonia</taxon>
        <taxon>Ralstonia solanacearum species complex</taxon>
    </lineage>
</organism>
<evidence type="ECO:0000256" key="1">
    <source>
        <dbReference type="SAM" id="MobiDB-lite"/>
    </source>
</evidence>
<reference evidence="2" key="1">
    <citation type="journal article" date="2012" name="J. Gen. Plant Pathol.">
        <title>Diversity of Brazilian biovar 2 strains of Ralstonia solanacearum.</title>
        <authorList>
            <person name="Santana B.G."/>
            <person name="Lopes C.A."/>
            <person name="Alvarez E."/>
            <person name="Barreto C.C."/>
            <person name="Allen C."/>
            <person name="Quirino B.F."/>
        </authorList>
    </citation>
    <scope>NUCLEOTIDE SEQUENCE</scope>
    <source>
        <strain evidence="2">Rs243</strain>
    </source>
</reference>
<feature type="compositionally biased region" description="Low complexity" evidence="1">
    <location>
        <begin position="198"/>
        <end position="216"/>
    </location>
</feature>
<gene>
    <name evidence="2" type="primary">egl</name>
</gene>
<proteinExistence type="predicted"/>
<sequence length="216" mass="22948">TDTTTLKPAATSTTSSVWLTIAKDSAAFTVCGTRTVRYGAGSTWVEKSVCGSGQCTSTFFGREPGGRCRQGVPTAAGYGHAAVARRQPGRRGVRGGQPAGHLRQQLHLSVRRYRDVLQEQGHVPSCACRFRLRSGCRPTLKQGVRCERVFAPCPGLSTPCRRPARRCCSIRTTMRATTATCSGRARCPTARTPISGGAWPPSSRAIPASSSGCCTS</sequence>
<evidence type="ECO:0000313" key="2">
    <source>
        <dbReference type="EMBL" id="ADQ55643.1"/>
    </source>
</evidence>
<protein>
    <submittedName>
        <fullName evidence="2">Endoglucanase</fullName>
    </submittedName>
</protein>
<accession>E5D2Q9</accession>
<dbReference type="EMBL" id="GU049824">
    <property type="protein sequence ID" value="ADQ55643.1"/>
    <property type="molecule type" value="Genomic_DNA"/>
</dbReference>
<feature type="region of interest" description="Disordered" evidence="1">
    <location>
        <begin position="192"/>
        <end position="216"/>
    </location>
</feature>
<name>E5D2Q9_RALSL</name>
<feature type="non-terminal residue" evidence="2">
    <location>
        <position position="216"/>
    </location>
</feature>
<feature type="non-terminal residue" evidence="2">
    <location>
        <position position="1"/>
    </location>
</feature>